<comment type="caution">
    <text evidence="2">The sequence shown here is derived from an EMBL/GenBank/DDBJ whole genome shotgun (WGS) entry which is preliminary data.</text>
</comment>
<evidence type="ECO:0000313" key="3">
    <source>
        <dbReference type="Proteomes" id="UP000290545"/>
    </source>
</evidence>
<name>A0A4Q1D7J2_9BACT</name>
<feature type="domain" description="Outer membrane protein beta-barrel" evidence="1">
    <location>
        <begin position="45"/>
        <end position="117"/>
    </location>
</feature>
<dbReference type="AlphaFoldDB" id="A0A4Q1D7J2"/>
<evidence type="ECO:0000259" key="1">
    <source>
        <dbReference type="Pfam" id="PF14905"/>
    </source>
</evidence>
<dbReference type="Pfam" id="PF14905">
    <property type="entry name" value="OMP_b-brl_3"/>
    <property type="match status" value="1"/>
</dbReference>
<organism evidence="2 3">
    <name type="scientific">Filimonas effusa</name>
    <dbReference type="NCBI Taxonomy" id="2508721"/>
    <lineage>
        <taxon>Bacteria</taxon>
        <taxon>Pseudomonadati</taxon>
        <taxon>Bacteroidota</taxon>
        <taxon>Chitinophagia</taxon>
        <taxon>Chitinophagales</taxon>
        <taxon>Chitinophagaceae</taxon>
        <taxon>Filimonas</taxon>
    </lineage>
</organism>
<protein>
    <recommendedName>
        <fullName evidence="1">Outer membrane protein beta-barrel domain-containing protein</fullName>
    </recommendedName>
</protein>
<sequence length="146" mass="16226">MHIWLRTSPVTSGSDCLCPCLSILPKAGPQKITRCFTTITAILTNSRSASVSLRTSHSYQWMKVMDIDLWAEYNFSYTTVNAGMAEIFYTEVGFSRSLFKNKARLRLSFADPFNAQQLSLSPGALTPVHCFQKGKLIPITPAKKTG</sequence>
<proteinExistence type="predicted"/>
<dbReference type="Proteomes" id="UP000290545">
    <property type="component" value="Unassembled WGS sequence"/>
</dbReference>
<keyword evidence="3" id="KW-1185">Reference proteome</keyword>
<evidence type="ECO:0000313" key="2">
    <source>
        <dbReference type="EMBL" id="RXK83721.1"/>
    </source>
</evidence>
<gene>
    <name evidence="2" type="ORF">ESB13_16715</name>
</gene>
<reference evidence="2 3" key="1">
    <citation type="submission" date="2019-01" db="EMBL/GenBank/DDBJ databases">
        <title>Filimonas sp. strain TTM-71.</title>
        <authorList>
            <person name="Chen W.-M."/>
        </authorList>
    </citation>
    <scope>NUCLEOTIDE SEQUENCE [LARGE SCALE GENOMIC DNA]</scope>
    <source>
        <strain evidence="2 3">TTM-71</strain>
    </source>
</reference>
<dbReference type="InterPro" id="IPR041700">
    <property type="entry name" value="OMP_b-brl_3"/>
</dbReference>
<accession>A0A4Q1D7J2</accession>
<dbReference type="EMBL" id="SDHZ01000002">
    <property type="protein sequence ID" value="RXK83721.1"/>
    <property type="molecule type" value="Genomic_DNA"/>
</dbReference>